<dbReference type="AlphaFoldDB" id="A0A1X3H1N1"/>
<dbReference type="Gene3D" id="2.40.50.100">
    <property type="match status" value="1"/>
</dbReference>
<dbReference type="EMBL" id="NAFI01000183">
    <property type="protein sequence ID" value="OSJ05226.1"/>
    <property type="molecule type" value="Genomic_DNA"/>
</dbReference>
<proteinExistence type="predicted"/>
<dbReference type="Gene3D" id="1.10.287.470">
    <property type="entry name" value="Helix hairpin bin"/>
    <property type="match status" value="1"/>
</dbReference>
<dbReference type="PANTHER" id="PTHR32347">
    <property type="entry name" value="EFFLUX SYSTEM COMPONENT YKNX-RELATED"/>
    <property type="match status" value="1"/>
</dbReference>
<protein>
    <submittedName>
        <fullName evidence="4">HlyD family secretion protein</fullName>
    </submittedName>
</protein>
<dbReference type="GO" id="GO:0030313">
    <property type="term" value="C:cell envelope"/>
    <property type="evidence" value="ECO:0007669"/>
    <property type="project" value="UniProtKB-SubCell"/>
</dbReference>
<sequence length="350" mass="37924">MTVALTRLDPHIPDPIESRRRAAGRTVRAAYATIVFGVLAFFVVYFGRPILYLGGPGSVSSPRYLVSLPYIVQINSITVVRGGSVKAGEEIGRVRSPQHDEIVATYMRSLADIAGRKAELRVKARVARESLDAARSHLQLAEEAVQLIATSSAASLNYRMDMSRERALANKAVVSQEAEAAEASTQLAALDEFSRQLSDRLEKVESSFADGRVFSPIAGIVANNPARAGQSLVAGTPIAEILDPTDVFVDWYVPNERLSDPKVGNEVFVLFGNRRILGEIMEILPVSDVYPGAGSSAARERTASQIARIRFSPGAHPPALNSAVDVHMHYTQLSARIASMLVKLFGLDEL</sequence>
<dbReference type="OrthoDB" id="8112503at2"/>
<keyword evidence="3" id="KW-1133">Transmembrane helix</keyword>
<keyword evidence="3" id="KW-0812">Transmembrane</keyword>
<dbReference type="RefSeq" id="WP_085360923.1">
    <property type="nucleotide sequence ID" value="NZ_NAFD01000190.1"/>
</dbReference>
<evidence type="ECO:0000256" key="3">
    <source>
        <dbReference type="SAM" id="Phobius"/>
    </source>
</evidence>
<dbReference type="Proteomes" id="UP000193553">
    <property type="component" value="Unassembled WGS sequence"/>
</dbReference>
<evidence type="ECO:0000313" key="4">
    <source>
        <dbReference type="EMBL" id="OSJ05226.1"/>
    </source>
</evidence>
<reference evidence="4 5" key="1">
    <citation type="submission" date="2017-03" db="EMBL/GenBank/DDBJ databases">
        <title>Whole genome sequences of fourteen strains of Bradyrhizobium canariense and one strain of Bradyrhizobium japonicum isolated from Lupinus (Papilionoideae: Genisteae) species in Algeria.</title>
        <authorList>
            <person name="Crovadore J."/>
            <person name="Chekireb D."/>
            <person name="Brachmann A."/>
            <person name="Chablais R."/>
            <person name="Cochard B."/>
            <person name="Lefort F."/>
        </authorList>
    </citation>
    <scope>NUCLEOTIDE SEQUENCE [LARGE SCALE GENOMIC DNA]</scope>
    <source>
        <strain evidence="4 5">UBMA195</strain>
    </source>
</reference>
<feature type="transmembrane region" description="Helical" evidence="3">
    <location>
        <begin position="29"/>
        <end position="47"/>
    </location>
</feature>
<comment type="subcellular location">
    <subcellularLocation>
        <location evidence="1">Cell envelope</location>
    </subcellularLocation>
</comment>
<evidence type="ECO:0000313" key="5">
    <source>
        <dbReference type="Proteomes" id="UP000193553"/>
    </source>
</evidence>
<accession>A0A1X3H1N1</accession>
<comment type="caution">
    <text evidence="4">The sequence shown here is derived from an EMBL/GenBank/DDBJ whole genome shotgun (WGS) entry which is preliminary data.</text>
</comment>
<gene>
    <name evidence="4" type="ORF">BSZ18_27360</name>
</gene>
<evidence type="ECO:0000256" key="2">
    <source>
        <dbReference type="ARBA" id="ARBA00023054"/>
    </source>
</evidence>
<evidence type="ECO:0000256" key="1">
    <source>
        <dbReference type="ARBA" id="ARBA00004196"/>
    </source>
</evidence>
<organism evidence="4 5">
    <name type="scientific">Bradyrhizobium canariense</name>
    <dbReference type="NCBI Taxonomy" id="255045"/>
    <lineage>
        <taxon>Bacteria</taxon>
        <taxon>Pseudomonadati</taxon>
        <taxon>Pseudomonadota</taxon>
        <taxon>Alphaproteobacteria</taxon>
        <taxon>Hyphomicrobiales</taxon>
        <taxon>Nitrobacteraceae</taxon>
        <taxon>Bradyrhizobium</taxon>
    </lineage>
</organism>
<dbReference type="InterPro" id="IPR050465">
    <property type="entry name" value="UPF0194_transport"/>
</dbReference>
<name>A0A1X3H1N1_9BRAD</name>
<keyword evidence="3" id="KW-0472">Membrane</keyword>
<keyword evidence="2" id="KW-0175">Coiled coil</keyword>
<dbReference type="Gene3D" id="2.40.30.170">
    <property type="match status" value="1"/>
</dbReference>